<feature type="compositionally biased region" description="Basic and acidic residues" evidence="1">
    <location>
        <begin position="108"/>
        <end position="125"/>
    </location>
</feature>
<comment type="caution">
    <text evidence="2">The sequence shown here is derived from an EMBL/GenBank/DDBJ whole genome shotgun (WGS) entry which is preliminary data.</text>
</comment>
<feature type="compositionally biased region" description="Low complexity" evidence="1">
    <location>
        <begin position="43"/>
        <end position="57"/>
    </location>
</feature>
<dbReference type="AlphaFoldDB" id="A0AAJ0BN98"/>
<sequence length="139" mass="16059">MSSNGSPQSPVDPNPSRFSQRRTRTAESDRSARSHTRKTKTWASFRSQSSQASSASAPRKEPYSFPTYLLPWEKLQAYLEENWPGETFKRHVEDDNYVFELPHPGLTSDHEREISKLRNKKDDRSPSLSPERPRRRGVA</sequence>
<feature type="region of interest" description="Disordered" evidence="1">
    <location>
        <begin position="1"/>
        <end position="63"/>
    </location>
</feature>
<dbReference type="EMBL" id="MU839828">
    <property type="protein sequence ID" value="KAK1759036.1"/>
    <property type="molecule type" value="Genomic_DNA"/>
</dbReference>
<feature type="region of interest" description="Disordered" evidence="1">
    <location>
        <begin position="102"/>
        <end position="139"/>
    </location>
</feature>
<evidence type="ECO:0000313" key="2">
    <source>
        <dbReference type="EMBL" id="KAK1759036.1"/>
    </source>
</evidence>
<evidence type="ECO:0000256" key="1">
    <source>
        <dbReference type="SAM" id="MobiDB-lite"/>
    </source>
</evidence>
<dbReference type="Proteomes" id="UP001239445">
    <property type="component" value="Unassembled WGS sequence"/>
</dbReference>
<gene>
    <name evidence="2" type="ORF">QBC47DRAFT_370963</name>
</gene>
<accession>A0AAJ0BN98</accession>
<protein>
    <submittedName>
        <fullName evidence="2">Uncharacterized protein</fullName>
    </submittedName>
</protein>
<reference evidence="2" key="1">
    <citation type="submission" date="2023-06" db="EMBL/GenBank/DDBJ databases">
        <title>Genome-scale phylogeny and comparative genomics of the fungal order Sordariales.</title>
        <authorList>
            <consortium name="Lawrence Berkeley National Laboratory"/>
            <person name="Hensen N."/>
            <person name="Bonometti L."/>
            <person name="Westerberg I."/>
            <person name="Brannstrom I.O."/>
            <person name="Guillou S."/>
            <person name="Cros-Aarteil S."/>
            <person name="Calhoun S."/>
            <person name="Haridas S."/>
            <person name="Kuo A."/>
            <person name="Mondo S."/>
            <person name="Pangilinan J."/>
            <person name="Riley R."/>
            <person name="Labutti K."/>
            <person name="Andreopoulos B."/>
            <person name="Lipzen A."/>
            <person name="Chen C."/>
            <person name="Yanf M."/>
            <person name="Daum C."/>
            <person name="Ng V."/>
            <person name="Clum A."/>
            <person name="Steindorff A."/>
            <person name="Ohm R."/>
            <person name="Martin F."/>
            <person name="Silar P."/>
            <person name="Natvig D."/>
            <person name="Lalanne C."/>
            <person name="Gautier V."/>
            <person name="Ament-Velasquez S.L."/>
            <person name="Kruys A."/>
            <person name="Hutchinson M.I."/>
            <person name="Powell A.J."/>
            <person name="Barry K."/>
            <person name="Miller A.N."/>
            <person name="Grigoriev I.V."/>
            <person name="Debuchy R."/>
            <person name="Gladieux P."/>
            <person name="Thoren M.H."/>
            <person name="Johannesson H."/>
        </authorList>
    </citation>
    <scope>NUCLEOTIDE SEQUENCE</scope>
    <source>
        <strain evidence="2">PSN4</strain>
    </source>
</reference>
<evidence type="ECO:0000313" key="3">
    <source>
        <dbReference type="Proteomes" id="UP001239445"/>
    </source>
</evidence>
<proteinExistence type="predicted"/>
<organism evidence="2 3">
    <name type="scientific">Echria macrotheca</name>
    <dbReference type="NCBI Taxonomy" id="438768"/>
    <lineage>
        <taxon>Eukaryota</taxon>
        <taxon>Fungi</taxon>
        <taxon>Dikarya</taxon>
        <taxon>Ascomycota</taxon>
        <taxon>Pezizomycotina</taxon>
        <taxon>Sordariomycetes</taxon>
        <taxon>Sordariomycetidae</taxon>
        <taxon>Sordariales</taxon>
        <taxon>Schizotheciaceae</taxon>
        <taxon>Echria</taxon>
    </lineage>
</organism>
<name>A0AAJ0BN98_9PEZI</name>
<keyword evidence="3" id="KW-1185">Reference proteome</keyword>
<feature type="compositionally biased region" description="Polar residues" evidence="1">
    <location>
        <begin position="1"/>
        <end position="11"/>
    </location>
</feature>